<sequence length="268" mass="30063">MAVELNDANVKHILEGGEGVIEPKNKPASRDSAFKFDEFCVAYGNVAIKLAGMASLLRRRESIVDLFKKDTLKLGATVYKLPENRNNPGPNDWTAGRFESFIRYRICLKAESDKELAKTSIEILQDTPLAYIYGLKSMPINDTDDMKLIACFSLRLNHLASMPKTCRHAMAVAIYRYHCKDMVRKEFHDTETLERVCTVAKATGFVFDEDFYRIVLKFRNAKIISTGAQAVMEYHGSIKKAIESLGGTFNYTPSHRTIRGAEGGSSDS</sequence>
<comment type="subcellular location">
    <subcellularLocation>
        <location evidence="1">Virion</location>
    </subcellularLocation>
</comment>
<dbReference type="GO" id="GO:0019013">
    <property type="term" value="C:viral nucleocapsid"/>
    <property type="evidence" value="ECO:0007669"/>
    <property type="project" value="UniProtKB-KW"/>
</dbReference>
<evidence type="ECO:0000256" key="8">
    <source>
        <dbReference type="ARBA" id="ARBA00023086"/>
    </source>
</evidence>
<evidence type="ECO:0000313" key="12">
    <source>
        <dbReference type="EMBL" id="BAN83764.1"/>
    </source>
</evidence>
<keyword evidence="9" id="KW-0687">Ribonucleoprotein</keyword>
<gene>
    <name evidence="12" type="primary">N</name>
</gene>
<dbReference type="Proteomes" id="UP001256172">
    <property type="component" value="Genome"/>
</dbReference>
<accession>T2HV97</accession>
<reference evidence="12" key="1">
    <citation type="journal article" date="2014" name="J. Gen. Plant Pathol.">
        <title>Identification and characterization of Lisianthus necrotic ringspot virus, a novel distinct tospovirus species causing necrotic disease of lisianthus (Eustoma grandiflorum).</title>
        <authorList>
            <person name="Shimomoto Y."/>
            <person name="Kobayashi K."/>
            <person name="Okuda M."/>
        </authorList>
    </citation>
    <scope>NUCLEOTIDE SEQUENCE</scope>
    <source>
        <strain evidence="12">LT</strain>
    </source>
</reference>
<keyword evidence="6" id="KW-0946">Virion</keyword>
<dbReference type="EMBL" id="MF469047">
    <property type="protein sequence ID" value="AWV56684.1"/>
    <property type="molecule type" value="Genomic_RNA"/>
</dbReference>
<dbReference type="EMBL" id="AB852525">
    <property type="protein sequence ID" value="BAN83764.1"/>
    <property type="molecule type" value="Genomic_RNA"/>
</dbReference>
<evidence type="ECO:0000256" key="9">
    <source>
        <dbReference type="ARBA" id="ARBA00023274"/>
    </source>
</evidence>
<name>T2HV97_9VIRU</name>
<dbReference type="GO" id="GO:0003723">
    <property type="term" value="F:RNA binding"/>
    <property type="evidence" value="ECO:0007669"/>
    <property type="project" value="UniProtKB-KW"/>
</dbReference>
<evidence type="ECO:0000256" key="5">
    <source>
        <dbReference type="ARBA" id="ARBA00022561"/>
    </source>
</evidence>
<dbReference type="InterPro" id="IPR002517">
    <property type="entry name" value="Tospo_nucleocap"/>
</dbReference>
<evidence type="ECO:0000256" key="4">
    <source>
        <dbReference type="ARBA" id="ARBA00022497"/>
    </source>
</evidence>
<reference evidence="11" key="2">
    <citation type="submission" date="2017-07" db="EMBL/GenBank/DDBJ databases">
        <title>Full genome characterisation of 8 tospoviruses by next generation sequencing.</title>
        <authorList>
            <person name="Dullemans A.M."/>
            <person name="van Bekkum P.J."/>
            <person name="Roenhorst J.W."/>
            <person name="Kormelink R."/>
            <person name="van der Vlugt R.A.A."/>
        </authorList>
    </citation>
    <scope>NUCLEOTIDE SEQUENCE</scope>
    <source>
        <strain evidence="11">LRNV_2015_001</strain>
    </source>
</reference>
<dbReference type="GO" id="GO:0019029">
    <property type="term" value="C:helical viral capsid"/>
    <property type="evidence" value="ECO:0007669"/>
    <property type="project" value="UniProtKB-KW"/>
</dbReference>
<keyword evidence="7" id="KW-0694">RNA-binding</keyword>
<evidence type="ECO:0000256" key="2">
    <source>
        <dbReference type="ARBA" id="ARBA00008119"/>
    </source>
</evidence>
<evidence type="ECO:0000313" key="11">
    <source>
        <dbReference type="EMBL" id="AWV56684.1"/>
    </source>
</evidence>
<dbReference type="Pfam" id="PF01533">
    <property type="entry name" value="Tospo_nucleocap"/>
    <property type="match status" value="1"/>
</dbReference>
<comment type="similarity">
    <text evidence="2">Belongs to the tospovirus nucleocapsid protein family.</text>
</comment>
<evidence type="ECO:0000256" key="3">
    <source>
        <dbReference type="ARBA" id="ARBA00014389"/>
    </source>
</evidence>
<proteinExistence type="inferred from homology"/>
<evidence type="ECO:0000256" key="1">
    <source>
        <dbReference type="ARBA" id="ARBA00004328"/>
    </source>
</evidence>
<keyword evidence="13" id="KW-1185">Reference proteome</keyword>
<evidence type="ECO:0000256" key="7">
    <source>
        <dbReference type="ARBA" id="ARBA00022884"/>
    </source>
</evidence>
<protein>
    <recommendedName>
        <fullName evidence="3">Nucleoprotein</fullName>
    </recommendedName>
    <alternativeName>
        <fullName evidence="10">Nucleocapsid protein</fullName>
    </alternativeName>
</protein>
<keyword evidence="5" id="KW-0167">Capsid protein</keyword>
<keyword evidence="4" id="KW-1139">Helical capsid protein</keyword>
<evidence type="ECO:0000313" key="13">
    <source>
        <dbReference type="Proteomes" id="UP001256172"/>
    </source>
</evidence>
<dbReference type="GO" id="GO:1990904">
    <property type="term" value="C:ribonucleoprotein complex"/>
    <property type="evidence" value="ECO:0007669"/>
    <property type="project" value="UniProtKB-KW"/>
</dbReference>
<organism evidence="12">
    <name type="scientific">Lisianthus necrotic ringspot virus</name>
    <dbReference type="NCBI Taxonomy" id="1398661"/>
    <lineage>
        <taxon>Viruses</taxon>
        <taxon>Riboviria</taxon>
        <taxon>Orthornavirae</taxon>
        <taxon>Negarnaviricota</taxon>
        <taxon>Polyploviricotina</taxon>
        <taxon>Bunyaviricetes</taxon>
        <taxon>Elliovirales</taxon>
        <taxon>Tospoviridae</taxon>
        <taxon>Orthotospovirus</taxon>
        <taxon>Orthotospovirus eustomae</taxon>
    </lineage>
</organism>
<evidence type="ECO:0000256" key="6">
    <source>
        <dbReference type="ARBA" id="ARBA00022844"/>
    </source>
</evidence>
<evidence type="ECO:0000256" key="10">
    <source>
        <dbReference type="ARBA" id="ARBA00033344"/>
    </source>
</evidence>
<keyword evidence="8 11" id="KW-0543">Viral nucleoprotein</keyword>